<keyword evidence="2" id="KW-0472">Membrane</keyword>
<feature type="region of interest" description="Disordered" evidence="1">
    <location>
        <begin position="141"/>
        <end position="164"/>
    </location>
</feature>
<evidence type="ECO:0000313" key="3">
    <source>
        <dbReference type="EMBL" id="CAD71947.1"/>
    </source>
</evidence>
<feature type="transmembrane region" description="Helical" evidence="2">
    <location>
        <begin position="46"/>
        <end position="63"/>
    </location>
</feature>
<dbReference type="OrthoDB" id="9991394at2"/>
<feature type="compositionally biased region" description="Polar residues" evidence="1">
    <location>
        <begin position="141"/>
        <end position="154"/>
    </location>
</feature>
<dbReference type="KEGG" id="rba:RB1183"/>
<dbReference type="Proteomes" id="UP000001025">
    <property type="component" value="Chromosome"/>
</dbReference>
<dbReference type="EnsemblBacteria" id="CAD71947">
    <property type="protein sequence ID" value="CAD71947"/>
    <property type="gene ID" value="RB1183"/>
</dbReference>
<evidence type="ECO:0000256" key="2">
    <source>
        <dbReference type="SAM" id="Phobius"/>
    </source>
</evidence>
<gene>
    <name evidence="3" type="ordered locus">RB1183</name>
</gene>
<dbReference type="HOGENOM" id="CLU_1617686_0_0_0"/>
<keyword evidence="2" id="KW-1133">Transmembrane helix</keyword>
<feature type="transmembrane region" description="Helical" evidence="2">
    <location>
        <begin position="12"/>
        <end position="34"/>
    </location>
</feature>
<name>Q7UXQ6_RHOBA</name>
<dbReference type="STRING" id="243090.RB1183"/>
<evidence type="ECO:0000256" key="1">
    <source>
        <dbReference type="SAM" id="MobiDB-lite"/>
    </source>
</evidence>
<accession>Q7UXQ6</accession>
<protein>
    <submittedName>
        <fullName evidence="3">Uncharacterized protein</fullName>
    </submittedName>
</protein>
<dbReference type="InParanoid" id="Q7UXQ6"/>
<proteinExistence type="predicted"/>
<sequence>MISEPYLFFSLVGWRFIVLRMARVALIFAVVEFLLHHVGSHPIEGYLGHLCLYVLGSFAAAMVPRRVAFDGHTFSMRLYGSWIKNATSAPAMPMLLKQELSGDLYRIVCMFPLSPDAKRHVPLVDLIVRSQDIATLDQWAATSPGSKTEPTNHSHAAGVPLSLF</sequence>
<reference evidence="3 4" key="1">
    <citation type="journal article" date="2003" name="Proc. Natl. Acad. Sci. U.S.A.">
        <title>Complete genome sequence of the marine planctomycete Pirellula sp. strain 1.</title>
        <authorList>
            <person name="Gloeckner F.O."/>
            <person name="Kube M."/>
            <person name="Bauer M."/>
            <person name="Teeling H."/>
            <person name="Lombardot T."/>
            <person name="Ludwig W."/>
            <person name="Gade D."/>
            <person name="Beck A."/>
            <person name="Borzym K."/>
            <person name="Heitmann K."/>
            <person name="Rabus R."/>
            <person name="Schlesner H."/>
            <person name="Amann R."/>
            <person name="Reinhardt R."/>
        </authorList>
    </citation>
    <scope>NUCLEOTIDE SEQUENCE [LARGE SCALE GENOMIC DNA]</scope>
    <source>
        <strain evidence="4">DSM 10527 / NCIMB 13988 / SH1</strain>
    </source>
</reference>
<keyword evidence="4" id="KW-1185">Reference proteome</keyword>
<dbReference type="RefSeq" id="WP_011118248.1">
    <property type="nucleotide sequence ID" value="NC_005027.1"/>
</dbReference>
<evidence type="ECO:0000313" key="4">
    <source>
        <dbReference type="Proteomes" id="UP000001025"/>
    </source>
</evidence>
<dbReference type="EMBL" id="BX294134">
    <property type="protein sequence ID" value="CAD71947.1"/>
    <property type="molecule type" value="Genomic_DNA"/>
</dbReference>
<organism evidence="3 4">
    <name type="scientific">Rhodopirellula baltica (strain DSM 10527 / NCIMB 13988 / SH1)</name>
    <dbReference type="NCBI Taxonomy" id="243090"/>
    <lineage>
        <taxon>Bacteria</taxon>
        <taxon>Pseudomonadati</taxon>
        <taxon>Planctomycetota</taxon>
        <taxon>Planctomycetia</taxon>
        <taxon>Pirellulales</taxon>
        <taxon>Pirellulaceae</taxon>
        <taxon>Rhodopirellula</taxon>
    </lineage>
</organism>
<dbReference type="AlphaFoldDB" id="Q7UXQ6"/>
<keyword evidence="2" id="KW-0812">Transmembrane</keyword>